<comment type="caution">
    <text evidence="2">The sequence shown here is derived from an EMBL/GenBank/DDBJ whole genome shotgun (WGS) entry which is preliminary data.</text>
</comment>
<dbReference type="Proteomes" id="UP001596060">
    <property type="component" value="Unassembled WGS sequence"/>
</dbReference>
<feature type="compositionally biased region" description="Basic and acidic residues" evidence="1">
    <location>
        <begin position="61"/>
        <end position="70"/>
    </location>
</feature>
<protein>
    <recommendedName>
        <fullName evidence="4">DUF2946 domain-containing protein</fullName>
    </recommendedName>
</protein>
<organism evidence="2 3">
    <name type="scientific">Bosea massiliensis</name>
    <dbReference type="NCBI Taxonomy" id="151419"/>
    <lineage>
        <taxon>Bacteria</taxon>
        <taxon>Pseudomonadati</taxon>
        <taxon>Pseudomonadota</taxon>
        <taxon>Alphaproteobacteria</taxon>
        <taxon>Hyphomicrobiales</taxon>
        <taxon>Boseaceae</taxon>
        <taxon>Bosea</taxon>
    </lineage>
</organism>
<accession>A0ABW0NTX1</accession>
<gene>
    <name evidence="2" type="ORF">ACFPN9_01740</name>
</gene>
<dbReference type="RefSeq" id="WP_066734328.1">
    <property type="nucleotide sequence ID" value="NZ_JBHSLU010000004.1"/>
</dbReference>
<evidence type="ECO:0000313" key="2">
    <source>
        <dbReference type="EMBL" id="MFC5503975.1"/>
    </source>
</evidence>
<feature type="region of interest" description="Disordered" evidence="1">
    <location>
        <begin position="48"/>
        <end position="74"/>
    </location>
</feature>
<reference evidence="3" key="1">
    <citation type="journal article" date="2019" name="Int. J. Syst. Evol. Microbiol.">
        <title>The Global Catalogue of Microorganisms (GCM) 10K type strain sequencing project: providing services to taxonomists for standard genome sequencing and annotation.</title>
        <authorList>
            <consortium name="The Broad Institute Genomics Platform"/>
            <consortium name="The Broad Institute Genome Sequencing Center for Infectious Disease"/>
            <person name="Wu L."/>
            <person name="Ma J."/>
        </authorList>
    </citation>
    <scope>NUCLEOTIDE SEQUENCE [LARGE SCALE GENOMIC DNA]</scope>
    <source>
        <strain evidence="3">CCUG 43117</strain>
    </source>
</reference>
<evidence type="ECO:0008006" key="4">
    <source>
        <dbReference type="Google" id="ProtNLM"/>
    </source>
</evidence>
<feature type="region of interest" description="Disordered" evidence="1">
    <location>
        <begin position="99"/>
        <end position="133"/>
    </location>
</feature>
<evidence type="ECO:0000313" key="3">
    <source>
        <dbReference type="Proteomes" id="UP001596060"/>
    </source>
</evidence>
<name>A0ABW0NTX1_9HYPH</name>
<feature type="compositionally biased region" description="Basic and acidic residues" evidence="1">
    <location>
        <begin position="116"/>
        <end position="127"/>
    </location>
</feature>
<keyword evidence="3" id="KW-1185">Reference proteome</keyword>
<proteinExistence type="predicted"/>
<sequence>MAKRHQRAGTGGRGLALARLVVALAIMLLAVLPHATLAAGHAAPAAFHTEPHPAAAGPTPCHEEAGHHDTAPAAPGHAMPSCCILGCGLLAQAPALPGASDPAGWRSLAPVTVAAKPERTPEPAERPPRRRPA</sequence>
<evidence type="ECO:0000256" key="1">
    <source>
        <dbReference type="SAM" id="MobiDB-lite"/>
    </source>
</evidence>
<dbReference type="EMBL" id="JBHSLU010000004">
    <property type="protein sequence ID" value="MFC5503975.1"/>
    <property type="molecule type" value="Genomic_DNA"/>
</dbReference>